<gene>
    <name evidence="1" type="ORF">D7S89_18735</name>
</gene>
<dbReference type="Gene3D" id="3.30.428.10">
    <property type="entry name" value="HIT-like"/>
    <property type="match status" value="1"/>
</dbReference>
<sequence length="146" mass="16581">MDTFELYRSKFYKLVQATSYRLPGYLILEALSPVTQFADLPVDADADLVACFRVAEQVLAALLNAERVYFLRFGESTQTIHFHVVPRTAEIAQRYCHPSAVTPGLNGAEIVSWIWSNHESLKYSDTDISEFVRAARQYLQTTDLEA</sequence>
<name>A0A494X6U4_9BURK</name>
<organism evidence="1 2">
    <name type="scientific">Trinickia fusca</name>
    <dbReference type="NCBI Taxonomy" id="2419777"/>
    <lineage>
        <taxon>Bacteria</taxon>
        <taxon>Pseudomonadati</taxon>
        <taxon>Pseudomonadota</taxon>
        <taxon>Betaproteobacteria</taxon>
        <taxon>Burkholderiales</taxon>
        <taxon>Burkholderiaceae</taxon>
        <taxon>Trinickia</taxon>
    </lineage>
</organism>
<protein>
    <recommendedName>
        <fullName evidence="3">HIT family protein</fullName>
    </recommendedName>
</protein>
<dbReference type="RefSeq" id="WP_121279738.1">
    <property type="nucleotide sequence ID" value="NZ_RBZV01000008.1"/>
</dbReference>
<dbReference type="OrthoDB" id="8163598at2"/>
<proteinExistence type="predicted"/>
<evidence type="ECO:0008006" key="3">
    <source>
        <dbReference type="Google" id="ProtNLM"/>
    </source>
</evidence>
<evidence type="ECO:0000313" key="1">
    <source>
        <dbReference type="EMBL" id="RKP46012.1"/>
    </source>
</evidence>
<keyword evidence="2" id="KW-1185">Reference proteome</keyword>
<dbReference type="AlphaFoldDB" id="A0A494X6U4"/>
<evidence type="ECO:0000313" key="2">
    <source>
        <dbReference type="Proteomes" id="UP000280434"/>
    </source>
</evidence>
<dbReference type="EMBL" id="RBZV01000008">
    <property type="protein sequence ID" value="RKP46012.1"/>
    <property type="molecule type" value="Genomic_DNA"/>
</dbReference>
<reference evidence="1 2" key="1">
    <citation type="submission" date="2018-10" db="EMBL/GenBank/DDBJ databases">
        <title>Paraburkholderia sp. 7MK8-2, isolated from soil.</title>
        <authorList>
            <person name="Gao Z.-H."/>
            <person name="Qiu L.-H."/>
        </authorList>
    </citation>
    <scope>NUCLEOTIDE SEQUENCE [LARGE SCALE GENOMIC DNA]</scope>
    <source>
        <strain evidence="1 2">7MK8-2</strain>
    </source>
</reference>
<dbReference type="Proteomes" id="UP000280434">
    <property type="component" value="Unassembled WGS sequence"/>
</dbReference>
<accession>A0A494X6U4</accession>
<dbReference type="InterPro" id="IPR036265">
    <property type="entry name" value="HIT-like_sf"/>
</dbReference>
<dbReference type="SUPFAM" id="SSF54197">
    <property type="entry name" value="HIT-like"/>
    <property type="match status" value="1"/>
</dbReference>
<comment type="caution">
    <text evidence="1">The sequence shown here is derived from an EMBL/GenBank/DDBJ whole genome shotgun (WGS) entry which is preliminary data.</text>
</comment>